<feature type="compositionally biased region" description="Basic and acidic residues" evidence="1">
    <location>
        <begin position="128"/>
        <end position="137"/>
    </location>
</feature>
<dbReference type="Gene3D" id="3.50.70.10">
    <property type="match status" value="1"/>
</dbReference>
<dbReference type="STRING" id="73230.A0A2B7Z8F1"/>
<keyword evidence="2" id="KW-0472">Membrane</keyword>
<dbReference type="InterPro" id="IPR016088">
    <property type="entry name" value="Chalcone_isomerase_3-sand"/>
</dbReference>
<dbReference type="InterPro" id="IPR036298">
    <property type="entry name" value="Chalcone_isomerase_sf"/>
</dbReference>
<feature type="compositionally biased region" description="Basic residues" evidence="1">
    <location>
        <begin position="32"/>
        <end position="43"/>
    </location>
</feature>
<dbReference type="VEuPathDB" id="FungiDB:EMCG_03054"/>
<feature type="transmembrane region" description="Helical" evidence="2">
    <location>
        <begin position="81"/>
        <end position="100"/>
    </location>
</feature>
<dbReference type="AlphaFoldDB" id="A0A2B7Z8F1"/>
<evidence type="ECO:0000313" key="5">
    <source>
        <dbReference type="Proteomes" id="UP000226031"/>
    </source>
</evidence>
<dbReference type="InterPro" id="IPR016087">
    <property type="entry name" value="Chalcone_isomerase"/>
</dbReference>
<feature type="region of interest" description="Disordered" evidence="1">
    <location>
        <begin position="107"/>
        <end position="149"/>
    </location>
</feature>
<name>A0A2B7Z8F1_9EURO</name>
<evidence type="ECO:0000313" key="4">
    <source>
        <dbReference type="EMBL" id="PGH29641.1"/>
    </source>
</evidence>
<dbReference type="EMBL" id="PDND01000223">
    <property type="protein sequence ID" value="PGH29641.1"/>
    <property type="molecule type" value="Genomic_DNA"/>
</dbReference>
<dbReference type="PANTHER" id="PTHR47284">
    <property type="entry name" value="FATTY-ACID-BINDING PROTEIN 2"/>
    <property type="match status" value="1"/>
</dbReference>
<protein>
    <recommendedName>
        <fullName evidence="3">Chalcone isomerase domain-containing protein</fullName>
    </recommendedName>
</protein>
<dbReference type="PANTHER" id="PTHR47284:SF3">
    <property type="entry name" value="FATTY-ACID-BINDING PROTEIN 2"/>
    <property type="match status" value="1"/>
</dbReference>
<gene>
    <name evidence="4" type="ORF">GX50_07599</name>
</gene>
<keyword evidence="2" id="KW-1133">Transmembrane helix</keyword>
<accession>A0A2B7Z8F1</accession>
<proteinExistence type="predicted"/>
<keyword evidence="5" id="KW-1185">Reference proteome</keyword>
<evidence type="ECO:0000256" key="2">
    <source>
        <dbReference type="SAM" id="Phobius"/>
    </source>
</evidence>
<evidence type="ECO:0000259" key="3">
    <source>
        <dbReference type="Pfam" id="PF16035"/>
    </source>
</evidence>
<keyword evidence="2" id="KW-0812">Transmembrane</keyword>
<dbReference type="SUPFAM" id="SSF54626">
    <property type="entry name" value="Chalcone isomerase"/>
    <property type="match status" value="1"/>
</dbReference>
<organism evidence="4 5">
    <name type="scientific">[Emmonsia] crescens</name>
    <dbReference type="NCBI Taxonomy" id="73230"/>
    <lineage>
        <taxon>Eukaryota</taxon>
        <taxon>Fungi</taxon>
        <taxon>Dikarya</taxon>
        <taxon>Ascomycota</taxon>
        <taxon>Pezizomycotina</taxon>
        <taxon>Eurotiomycetes</taxon>
        <taxon>Eurotiomycetidae</taxon>
        <taxon>Onygenales</taxon>
        <taxon>Ajellomycetaceae</taxon>
        <taxon>Emergomyces</taxon>
    </lineage>
</organism>
<dbReference type="Proteomes" id="UP000226031">
    <property type="component" value="Unassembled WGS sequence"/>
</dbReference>
<feature type="domain" description="Chalcone isomerase" evidence="3">
    <location>
        <begin position="200"/>
        <end position="436"/>
    </location>
</feature>
<feature type="compositionally biased region" description="Low complexity" evidence="1">
    <location>
        <begin position="117"/>
        <end position="127"/>
    </location>
</feature>
<feature type="region of interest" description="Disordered" evidence="1">
    <location>
        <begin position="32"/>
        <end position="74"/>
    </location>
</feature>
<feature type="region of interest" description="Disordered" evidence="1">
    <location>
        <begin position="167"/>
        <end position="195"/>
    </location>
</feature>
<dbReference type="GO" id="GO:0016872">
    <property type="term" value="F:intramolecular lyase activity"/>
    <property type="evidence" value="ECO:0007669"/>
    <property type="project" value="InterPro"/>
</dbReference>
<sequence>MNISPSSLHTTFRHSAYQCIRQTQPSTRIPLRHVQRRQQHQQQRRYLSARDPTPMSRFTVNPQRRAGAQDPTNPVQRYQRTIALCAAGIVASALGMYAIIGTSGLEKNVQDDKKDPSPSSSSSSSSDRGYERGKIIKLEGPPGLAENPTTTIIDGIEQVSTGNSTIPTFPKTIKLPSDGSQALSTDRRAGDEFPTNSKTEEYTLLGLGIRTVSFLSIQVYVVGLYIANSDIAALQQHLVKRAATPVTASAVDESAVTATSLVPGEREALKEMLLDSEQGQEIWNQILRDTGIRTALRIVPTRNTDFLHLRDGWVRAITAQAQSANARAKDVASKQGSSIPAGAVVTSEFADDSFGTALNDFKSLFGGGVRKNVPQGQVLYLLRNKVGGLETMFHAGDGKPLVWLGAMQDERVSRLLWMGYLAGKKVASEGARKSVVDAVMEIVQRPVGTVEQRVL</sequence>
<evidence type="ECO:0000256" key="1">
    <source>
        <dbReference type="SAM" id="MobiDB-lite"/>
    </source>
</evidence>
<reference evidence="4 5" key="1">
    <citation type="submission" date="2017-10" db="EMBL/GenBank/DDBJ databases">
        <title>Comparative genomics in systemic dimorphic fungi from Ajellomycetaceae.</title>
        <authorList>
            <person name="Munoz J.F."/>
            <person name="Mcewen J.G."/>
            <person name="Clay O.K."/>
            <person name="Cuomo C.A."/>
        </authorList>
    </citation>
    <scope>NUCLEOTIDE SEQUENCE [LARGE SCALE GENOMIC DNA]</scope>
    <source>
        <strain evidence="4 5">UAMH4076</strain>
    </source>
</reference>
<comment type="caution">
    <text evidence="4">The sequence shown here is derived from an EMBL/GenBank/DDBJ whole genome shotgun (WGS) entry which is preliminary data.</text>
</comment>
<dbReference type="Pfam" id="PF16035">
    <property type="entry name" value="Chalcone_2"/>
    <property type="match status" value="1"/>
</dbReference>